<evidence type="ECO:0000313" key="3">
    <source>
        <dbReference type="EMBL" id="CAE8741624.1"/>
    </source>
</evidence>
<dbReference type="SUPFAM" id="SSF49879">
    <property type="entry name" value="SMAD/FHA domain"/>
    <property type="match status" value="1"/>
</dbReference>
<dbReference type="Pfam" id="PF00498">
    <property type="entry name" value="FHA"/>
    <property type="match status" value="1"/>
</dbReference>
<dbReference type="PROSITE" id="PS50006">
    <property type="entry name" value="FHA_DOMAIN"/>
    <property type="match status" value="1"/>
</dbReference>
<feature type="compositionally biased region" description="Pro residues" evidence="1">
    <location>
        <begin position="165"/>
        <end position="179"/>
    </location>
</feature>
<dbReference type="CDD" id="cd00060">
    <property type="entry name" value="FHA"/>
    <property type="match status" value="1"/>
</dbReference>
<dbReference type="PRINTS" id="PR01217">
    <property type="entry name" value="PRICHEXTENSN"/>
</dbReference>
<feature type="region of interest" description="Disordered" evidence="1">
    <location>
        <begin position="1"/>
        <end position="334"/>
    </location>
</feature>
<reference evidence="3" key="1">
    <citation type="submission" date="2021-02" db="EMBL/GenBank/DDBJ databases">
        <authorList>
            <person name="Dougan E. K."/>
            <person name="Rhodes N."/>
            <person name="Thang M."/>
            <person name="Chan C."/>
        </authorList>
    </citation>
    <scope>NUCLEOTIDE SEQUENCE</scope>
</reference>
<feature type="compositionally biased region" description="Low complexity" evidence="1">
    <location>
        <begin position="218"/>
        <end position="230"/>
    </location>
</feature>
<feature type="compositionally biased region" description="Low complexity" evidence="1">
    <location>
        <begin position="144"/>
        <end position="164"/>
    </location>
</feature>
<feature type="compositionally biased region" description="Basic and acidic residues" evidence="1">
    <location>
        <begin position="314"/>
        <end position="325"/>
    </location>
</feature>
<feature type="domain" description="FHA" evidence="2">
    <location>
        <begin position="835"/>
        <end position="888"/>
    </location>
</feature>
<feature type="compositionally biased region" description="Gly residues" evidence="1">
    <location>
        <begin position="464"/>
        <end position="476"/>
    </location>
</feature>
<feature type="compositionally biased region" description="Pro residues" evidence="1">
    <location>
        <begin position="42"/>
        <end position="138"/>
    </location>
</feature>
<evidence type="ECO:0000256" key="1">
    <source>
        <dbReference type="SAM" id="MobiDB-lite"/>
    </source>
</evidence>
<feature type="non-terminal residue" evidence="3">
    <location>
        <position position="1"/>
    </location>
</feature>
<feature type="region of interest" description="Disordered" evidence="1">
    <location>
        <begin position="348"/>
        <end position="409"/>
    </location>
</feature>
<feature type="compositionally biased region" description="Low complexity" evidence="1">
    <location>
        <begin position="1"/>
        <end position="16"/>
    </location>
</feature>
<feature type="non-terminal residue" evidence="3">
    <location>
        <position position="1059"/>
    </location>
</feature>
<sequence length="1059" mass="110909">HYQYPPLHHAPHALAQLHHDPRRLPPHHPPPQPVEWGQGFAPGPPPAAPAPGPPPAAPAPGPPPAVPAPGPPPAVPAPGPPPAAPVPGPPPAAPAPGPPPAAPAPGPPPAAPVPGPPPAAPAPGPPPAAPAPGSPPAAPAIGETPAPAAQGPTPAIGETPVAQAPGPPPAAPAPGPPSAAPAIGETPVEQPPVAPAPLLETSAIERLAATTVSAEGADGSSSSSSGSSSDGDVDINEAVPQHAKRRKASDSREASIVKPSPSGEGVSEDPFAEDNMLDRRGAEPAAAGVEEDSDASEDVDLERGLQAALGSRGEAAEKPPEEKQAPDPSAIARKLGLEDLRPWLPPALLEPSAEVPGIRLEDCPPPRQRTKVSDETDGNGAEEEPVEPDVESPVSEISDDETEKPSTLLLPAWPRSVSWVVSSGGSSRSRALLAIELHDEVRWQAASLSSSALAERGKQRTPGGWSGAAEGDGGEGPLPSPPADPSDALATPSSNSAPNAAASELKAGTAQTEAGRPPPPKRKIRLAGEWRSPVALELPPELEPWDAAKYTGVERTARAQARLLQLQAATAATAKPKAAAKAAAAAPPPAKNAALLQEPDAQSYTAKLVSLMSQLENPAAQPEQLVQSFWAQLFASERARFSAEFPQFLCRSSVMCDGRSAVDWSIKAEPEDAEYAPLAKRAYLEQSGPDDEGYRNLDLGVEGFLRFHCIDAKSCQALRRLPPAWQKRLIELDLRKYRNASAFLWSQIQKMQDNPPPDDHWIKTEEKLQSSRGLRHPALGDRERSLDADGVPIGVTRLPEGPSSGSKEVVFSLIRRGGGNSVPPVVHIVAGSHPLTCGRASTCDVVLEVQHVSKKHAELHLQRGSAGEWVLMLNDISSNGTWIDGSKVHPKRFAQMQPGDTISFLPPDISPDFDVPSFQLVEGPACAESRSLAQSKTGEFLESVAGHGTLALARRKEVKEEKEDLMAGDSWHPGFHDHLSSGPAEHQLLNTRRTRASYGTGPVVRETVKTEVSHWAQIKDEPQADQSQEWQDADDALGGDVSQWIRNVGRGGLLSNVVM</sequence>
<accession>A0A813M5S1</accession>
<name>A0A813M5S1_POLGL</name>
<feature type="compositionally biased region" description="Basic and acidic residues" evidence="1">
    <location>
        <begin position="778"/>
        <end position="787"/>
    </location>
</feature>
<feature type="compositionally biased region" description="Acidic residues" evidence="1">
    <location>
        <begin position="375"/>
        <end position="390"/>
    </location>
</feature>
<proteinExistence type="predicted"/>
<protein>
    <recommendedName>
        <fullName evidence="2">FHA domain-containing protein</fullName>
    </recommendedName>
</protein>
<feature type="region of interest" description="Disordered" evidence="1">
    <location>
        <begin position="767"/>
        <end position="803"/>
    </location>
</feature>
<dbReference type="InterPro" id="IPR008984">
    <property type="entry name" value="SMAD_FHA_dom_sf"/>
</dbReference>
<feature type="region of interest" description="Disordered" evidence="1">
    <location>
        <begin position="448"/>
        <end position="528"/>
    </location>
</feature>
<organism evidence="3 4">
    <name type="scientific">Polarella glacialis</name>
    <name type="common">Dinoflagellate</name>
    <dbReference type="NCBI Taxonomy" id="89957"/>
    <lineage>
        <taxon>Eukaryota</taxon>
        <taxon>Sar</taxon>
        <taxon>Alveolata</taxon>
        <taxon>Dinophyceae</taxon>
        <taxon>Suessiales</taxon>
        <taxon>Suessiaceae</taxon>
        <taxon>Polarella</taxon>
    </lineage>
</organism>
<feature type="compositionally biased region" description="Acidic residues" evidence="1">
    <location>
        <begin position="289"/>
        <end position="300"/>
    </location>
</feature>
<evidence type="ECO:0000313" key="4">
    <source>
        <dbReference type="Proteomes" id="UP000626109"/>
    </source>
</evidence>
<dbReference type="InterPro" id="IPR000253">
    <property type="entry name" value="FHA_dom"/>
</dbReference>
<dbReference type="Proteomes" id="UP000626109">
    <property type="component" value="Unassembled WGS sequence"/>
</dbReference>
<dbReference type="Gene3D" id="2.60.200.20">
    <property type="match status" value="1"/>
</dbReference>
<dbReference type="AlphaFoldDB" id="A0A813M5S1"/>
<dbReference type="SMART" id="SM00240">
    <property type="entry name" value="FHA"/>
    <property type="match status" value="1"/>
</dbReference>
<dbReference type="EMBL" id="CAJNNW010037409">
    <property type="protein sequence ID" value="CAE8741624.1"/>
    <property type="molecule type" value="Genomic_DNA"/>
</dbReference>
<comment type="caution">
    <text evidence="3">The sequence shown here is derived from an EMBL/GenBank/DDBJ whole genome shotgun (WGS) entry which is preliminary data.</text>
</comment>
<gene>
    <name evidence="3" type="ORF">PGLA2088_LOCUS50580</name>
</gene>
<feature type="compositionally biased region" description="Low complexity" evidence="1">
    <location>
        <begin position="485"/>
        <end position="503"/>
    </location>
</feature>
<evidence type="ECO:0000259" key="2">
    <source>
        <dbReference type="PROSITE" id="PS50006"/>
    </source>
</evidence>